<dbReference type="InterPro" id="IPR002110">
    <property type="entry name" value="Ankyrin_rpt"/>
</dbReference>
<dbReference type="PANTHER" id="PTHR24198">
    <property type="entry name" value="ANKYRIN REPEAT AND PROTEIN KINASE DOMAIN-CONTAINING PROTEIN"/>
    <property type="match status" value="1"/>
</dbReference>
<keyword evidence="1" id="KW-0677">Repeat</keyword>
<dbReference type="Pfam" id="PF12796">
    <property type="entry name" value="Ank_2"/>
    <property type="match status" value="2"/>
</dbReference>
<evidence type="ECO:0000256" key="2">
    <source>
        <dbReference type="ARBA" id="ARBA00023043"/>
    </source>
</evidence>
<feature type="repeat" description="ANK" evidence="3">
    <location>
        <begin position="875"/>
        <end position="907"/>
    </location>
</feature>
<dbReference type="PROSITE" id="PS50297">
    <property type="entry name" value="ANK_REP_REGION"/>
    <property type="match status" value="4"/>
</dbReference>
<accession>A0A9W6DSJ2</accession>
<feature type="repeat" description="ANK" evidence="3">
    <location>
        <begin position="319"/>
        <end position="351"/>
    </location>
</feature>
<proteinExistence type="predicted"/>
<dbReference type="Proteomes" id="UP001143548">
    <property type="component" value="Unassembled WGS sequence"/>
</dbReference>
<evidence type="ECO:0000259" key="4">
    <source>
        <dbReference type="Pfam" id="PF14420"/>
    </source>
</evidence>
<dbReference type="EMBL" id="BROQ01000207">
    <property type="protein sequence ID" value="GKZ27378.1"/>
    <property type="molecule type" value="Genomic_DNA"/>
</dbReference>
<gene>
    <name evidence="5" type="ORF">AbraCBS73388_004485</name>
</gene>
<dbReference type="Gene3D" id="1.25.40.20">
    <property type="entry name" value="Ankyrin repeat-containing domain"/>
    <property type="match status" value="2"/>
</dbReference>
<dbReference type="InterPro" id="IPR036770">
    <property type="entry name" value="Ankyrin_rpt-contain_sf"/>
</dbReference>
<evidence type="ECO:0000313" key="5">
    <source>
        <dbReference type="EMBL" id="GKZ27378.1"/>
    </source>
</evidence>
<feature type="domain" description="Clr5" evidence="4">
    <location>
        <begin position="1"/>
        <end position="28"/>
    </location>
</feature>
<keyword evidence="2 3" id="KW-0040">ANK repeat</keyword>
<dbReference type="InterPro" id="IPR025676">
    <property type="entry name" value="Clr5_dom"/>
</dbReference>
<evidence type="ECO:0000313" key="6">
    <source>
        <dbReference type="Proteomes" id="UP001143548"/>
    </source>
</evidence>
<evidence type="ECO:0000256" key="3">
    <source>
        <dbReference type="PROSITE-ProRule" id="PRU00023"/>
    </source>
</evidence>
<dbReference type="PROSITE" id="PS50088">
    <property type="entry name" value="ANK_REPEAT"/>
    <property type="match status" value="5"/>
</dbReference>
<dbReference type="SMART" id="SM00248">
    <property type="entry name" value="ANK"/>
    <property type="match status" value="17"/>
</dbReference>
<organism evidence="5 6">
    <name type="scientific">Aspergillus brasiliensis</name>
    <dbReference type="NCBI Taxonomy" id="319629"/>
    <lineage>
        <taxon>Eukaryota</taxon>
        <taxon>Fungi</taxon>
        <taxon>Dikarya</taxon>
        <taxon>Ascomycota</taxon>
        <taxon>Pezizomycotina</taxon>
        <taxon>Eurotiomycetes</taxon>
        <taxon>Eurotiomycetidae</taxon>
        <taxon>Eurotiales</taxon>
        <taxon>Aspergillaceae</taxon>
        <taxon>Aspergillus</taxon>
        <taxon>Aspergillus subgen. Circumdati</taxon>
    </lineage>
</organism>
<feature type="repeat" description="ANK" evidence="3">
    <location>
        <begin position="805"/>
        <end position="837"/>
    </location>
</feature>
<sequence>MNYLAIKHNFNKTKSQYERQLRRWGLRKYQARQTDGRFIGRRIDKRKRESNKDSEVFIDGIQQPLQKVRRERYRKAFLSTVDRVVEGIQSISRTAAALNILMPEIHIGQNEYLATKLCEAMCDSSTSRLILELYMLSNNLAPHSSSEMSAGRMRANDRRVMETLQLLGWKSAKEFELLLSATEPTAEAIAEKLFASALRLCDVKTVALMLEAGMKMNVLIETPNHGFLTPLQFAATTRNIKLLELILAHEEGVNLLNSKDPAIRHTILARDEEATRLLLSHGATVTSSCLASAAIHSSEKLFMDLLDAFSEVGARDGWQDASALGHAVTHGRVGIIKMLLRAGAGVNELTAISFDGDLVFTDVLGLGAMTGDMEIIALLLEEYSDVDPAVTRLPYVSPLTLAVEVNSVEITQLLLKKGVDLEVADRNWQMTLLERAVKKENVQLCSILLQHGADVNGPRTNTKLTSALLEAVKRGCLDIASLLIQNGAQVNEVYSTAPGTVLGAAIEQGHLAMIQMLQGAGGDMAFSINLQRIGNLDTAMHLSKIGILPDILLICGHDILTAAVLAKDAKLVQYLLGGGFEFEQLIAGRNEKTTLGAAIQTGNHSCVEILLARGARVTDCDLTEAVKGTDVALLRRLLSQFVGNGPSAVGAVISRRRLDLLQLLLDAGVSPIGIPQSQDGWKTEKLRLMSPESVLEIAARDGDKEILQLLLQSVPWDPKLSGRALTVAVICAKHGLVDCLLESGADVGQDVRIHHPPGQDEYGGYILGHTEVINPLQAAVKTQQISVVERLAPVSDINHLGAGARRRTAFQHAVENGNMELINLLLDLNVDINGSPATDNGATALQIAAMRGYLGIARMLIKQGADVNADGARDNGRTALEGAAEHGRIDMLQLLHEAGACIDGEGERQYHNAINLADNNGHHAAARLLRTFKQAASHSPCSR</sequence>
<comment type="caution">
    <text evidence="5">The sequence shown here is derived from an EMBL/GenBank/DDBJ whole genome shotgun (WGS) entry which is preliminary data.</text>
</comment>
<dbReference type="PANTHER" id="PTHR24198:SF165">
    <property type="entry name" value="ANKYRIN REPEAT-CONTAINING PROTEIN-RELATED"/>
    <property type="match status" value="1"/>
</dbReference>
<dbReference type="Pfam" id="PF14420">
    <property type="entry name" value="Clr5"/>
    <property type="match status" value="1"/>
</dbReference>
<evidence type="ECO:0000256" key="1">
    <source>
        <dbReference type="ARBA" id="ARBA00022737"/>
    </source>
</evidence>
<protein>
    <recommendedName>
        <fullName evidence="4">Clr5 domain-containing protein</fullName>
    </recommendedName>
</protein>
<reference evidence="5" key="1">
    <citation type="submission" date="2022-07" db="EMBL/GenBank/DDBJ databases">
        <title>Taxonomy of Aspergillus series Nigri: significant species reduction supported by multi-species coalescent approaches.</title>
        <authorList>
            <person name="Bian C."/>
            <person name="Kusuya Y."/>
            <person name="Sklenar F."/>
            <person name="D'hooge E."/>
            <person name="Yaguchi T."/>
            <person name="Takahashi H."/>
            <person name="Hubka V."/>
        </authorList>
    </citation>
    <scope>NUCLEOTIDE SEQUENCE</scope>
    <source>
        <strain evidence="5">CBS 733.88</strain>
    </source>
</reference>
<dbReference type="Pfam" id="PF13637">
    <property type="entry name" value="Ank_4"/>
    <property type="match status" value="1"/>
</dbReference>
<name>A0A9W6DSJ2_9EURO</name>
<feature type="repeat" description="ANK" evidence="3">
    <location>
        <begin position="397"/>
        <end position="426"/>
    </location>
</feature>
<dbReference type="SUPFAM" id="SSF48403">
    <property type="entry name" value="Ankyrin repeat"/>
    <property type="match status" value="4"/>
</dbReference>
<feature type="repeat" description="ANK" evidence="3">
    <location>
        <begin position="840"/>
        <end position="872"/>
    </location>
</feature>
<dbReference type="AlphaFoldDB" id="A0A9W6DSJ2"/>